<evidence type="ECO:0000256" key="15">
    <source>
        <dbReference type="RuleBase" id="RU003515"/>
    </source>
</evidence>
<gene>
    <name evidence="13" type="primary">rnhB</name>
    <name evidence="17" type="ORF">H1011_00985</name>
</gene>
<evidence type="ECO:0000256" key="2">
    <source>
        <dbReference type="ARBA" id="ARBA00001946"/>
    </source>
</evidence>
<comment type="function">
    <text evidence="3 13 15">Endonuclease that specifically degrades the RNA of RNA-DNA hybrids.</text>
</comment>
<dbReference type="PROSITE" id="PS51975">
    <property type="entry name" value="RNASE_H_2"/>
    <property type="match status" value="1"/>
</dbReference>
<dbReference type="Gene3D" id="3.30.420.10">
    <property type="entry name" value="Ribonuclease H-like superfamily/Ribonuclease H"/>
    <property type="match status" value="1"/>
</dbReference>
<dbReference type="Proteomes" id="UP000604391">
    <property type="component" value="Unassembled WGS sequence"/>
</dbReference>
<dbReference type="GO" id="GO:0030145">
    <property type="term" value="F:manganese ion binding"/>
    <property type="evidence" value="ECO:0007669"/>
    <property type="project" value="UniProtKB-UniRule"/>
</dbReference>
<evidence type="ECO:0000256" key="9">
    <source>
        <dbReference type="ARBA" id="ARBA00022722"/>
    </source>
</evidence>
<evidence type="ECO:0000256" key="6">
    <source>
        <dbReference type="ARBA" id="ARBA00012180"/>
    </source>
</evidence>
<dbReference type="InterPro" id="IPR020787">
    <property type="entry name" value="RNase_HII_arc"/>
</dbReference>
<feature type="binding site" evidence="13 14">
    <location>
        <position position="8"/>
    </location>
    <ligand>
        <name>a divalent metal cation</name>
        <dbReference type="ChEBI" id="CHEBI:60240"/>
    </ligand>
</feature>
<dbReference type="HAMAP" id="MF_00052_A">
    <property type="entry name" value="RNase_HII_A"/>
    <property type="match status" value="1"/>
</dbReference>
<dbReference type="Gene3D" id="1.10.10.460">
    <property type="entry name" value="Ribonuclease hii. Domain 2"/>
    <property type="match status" value="1"/>
</dbReference>
<evidence type="ECO:0000256" key="8">
    <source>
        <dbReference type="ARBA" id="ARBA00022490"/>
    </source>
</evidence>
<dbReference type="PANTHER" id="PTHR10954:SF23">
    <property type="entry name" value="RIBONUCLEASE"/>
    <property type="match status" value="1"/>
</dbReference>
<evidence type="ECO:0000256" key="5">
    <source>
        <dbReference type="ARBA" id="ARBA00007383"/>
    </source>
</evidence>
<reference evidence="17 18" key="1">
    <citation type="journal article" name="Nat. Commun.">
        <title>Undinarchaeota illuminate DPANN phylogeny and the impact of gene transfer on archaeal evolution.</title>
        <authorList>
            <person name="Dombrowski N."/>
            <person name="Williams T.A."/>
            <person name="Sun J."/>
            <person name="Woodcroft B.J."/>
            <person name="Lee J.H."/>
            <person name="Minh B.Q."/>
            <person name="Rinke C."/>
            <person name="Spang A."/>
        </authorList>
    </citation>
    <scope>NUCLEOTIDE SEQUENCE [LARGE SCALE GENOMIC DNA]</scope>
    <source>
        <strain evidence="17">MAG_bin17</strain>
    </source>
</reference>
<dbReference type="InterPro" id="IPR001352">
    <property type="entry name" value="RNase_HII/HIII"/>
</dbReference>
<comment type="similarity">
    <text evidence="5 13 15">Belongs to the RNase HII family.</text>
</comment>
<dbReference type="EMBL" id="DVAD01000007">
    <property type="protein sequence ID" value="HIJ99383.1"/>
    <property type="molecule type" value="Genomic_DNA"/>
</dbReference>
<evidence type="ECO:0000256" key="12">
    <source>
        <dbReference type="ARBA" id="ARBA00022801"/>
    </source>
</evidence>
<dbReference type="GO" id="GO:0006298">
    <property type="term" value="P:mismatch repair"/>
    <property type="evidence" value="ECO:0007669"/>
    <property type="project" value="TreeGrafter"/>
</dbReference>
<evidence type="ECO:0000256" key="7">
    <source>
        <dbReference type="ARBA" id="ARBA00019179"/>
    </source>
</evidence>
<comment type="subcellular location">
    <subcellularLocation>
        <location evidence="4 13">Cytoplasm</location>
    </subcellularLocation>
</comment>
<sequence>MTRILGVDEAGRGAVIGPLIVAGALIDEKDEGKLIEIGVKDSKLLTHKKRGELHQQLGQILAESRLEVISAAEIDSSKEEGINLNELEAIKSSEIINNLKPDTAFIDAVDTTPLKYKGRLVNHLSVDPKLVIEHKADSTYPIVSAASILAKEAREDAISELKKKVGDFGSGYPSDPLTKEFLTRWLNEHNSFPTWVRHSWKTISTKLGNKTQKNLEEYK</sequence>
<dbReference type="FunFam" id="1.10.10.460:FF:000001">
    <property type="entry name" value="Ribonuclease"/>
    <property type="match status" value="1"/>
</dbReference>
<dbReference type="EC" id="3.1.26.4" evidence="6 13"/>
<evidence type="ECO:0000256" key="10">
    <source>
        <dbReference type="ARBA" id="ARBA00022723"/>
    </source>
</evidence>
<comment type="cofactor">
    <cofactor evidence="2">
        <name>Mg(2+)</name>
        <dbReference type="ChEBI" id="CHEBI:18420"/>
    </cofactor>
</comment>
<keyword evidence="13" id="KW-0464">Manganese</keyword>
<dbReference type="PANTHER" id="PTHR10954">
    <property type="entry name" value="RIBONUCLEASE H2 SUBUNIT A"/>
    <property type="match status" value="1"/>
</dbReference>
<dbReference type="InterPro" id="IPR036397">
    <property type="entry name" value="RNaseH_sf"/>
</dbReference>
<feature type="binding site" evidence="13 14">
    <location>
        <position position="107"/>
    </location>
    <ligand>
        <name>a divalent metal cation</name>
        <dbReference type="ChEBI" id="CHEBI:60240"/>
    </ligand>
</feature>
<dbReference type="GO" id="GO:0005737">
    <property type="term" value="C:cytoplasm"/>
    <property type="evidence" value="ECO:0007669"/>
    <property type="project" value="UniProtKB-SubCell"/>
</dbReference>
<evidence type="ECO:0000256" key="13">
    <source>
        <dbReference type="HAMAP-Rule" id="MF_00052"/>
    </source>
</evidence>
<feature type="binding site" evidence="13 14">
    <location>
        <position position="9"/>
    </location>
    <ligand>
        <name>a divalent metal cation</name>
        <dbReference type="ChEBI" id="CHEBI:60240"/>
    </ligand>
</feature>
<name>A0A832ULJ1_9ARCH</name>
<dbReference type="AlphaFoldDB" id="A0A832ULJ1"/>
<keyword evidence="12 13" id="KW-0378">Hydrolase</keyword>
<accession>A0A832ULJ1</accession>
<comment type="caution">
    <text evidence="17">The sequence shown here is derived from an EMBL/GenBank/DDBJ whole genome shotgun (WGS) entry which is preliminary data.</text>
</comment>
<feature type="domain" description="RNase H type-2" evidence="16">
    <location>
        <begin position="2"/>
        <end position="212"/>
    </location>
</feature>
<dbReference type="InterPro" id="IPR004649">
    <property type="entry name" value="RNase_H2_suA"/>
</dbReference>
<evidence type="ECO:0000256" key="4">
    <source>
        <dbReference type="ARBA" id="ARBA00004496"/>
    </source>
</evidence>
<dbReference type="NCBIfam" id="TIGR00729">
    <property type="entry name" value="ribonuclease HII"/>
    <property type="match status" value="1"/>
</dbReference>
<evidence type="ECO:0000256" key="3">
    <source>
        <dbReference type="ARBA" id="ARBA00004065"/>
    </source>
</evidence>
<protein>
    <recommendedName>
        <fullName evidence="7 13">Ribonuclease HII</fullName>
        <shortName evidence="13">RNase HII</shortName>
        <ecNumber evidence="6 13">3.1.26.4</ecNumber>
    </recommendedName>
</protein>
<dbReference type="GO" id="GO:0004523">
    <property type="term" value="F:RNA-DNA hybrid ribonuclease activity"/>
    <property type="evidence" value="ECO:0007669"/>
    <property type="project" value="UniProtKB-UniRule"/>
</dbReference>
<dbReference type="InterPro" id="IPR024567">
    <property type="entry name" value="RNase_HII/HIII_dom"/>
</dbReference>
<dbReference type="GO" id="GO:0032299">
    <property type="term" value="C:ribonuclease H2 complex"/>
    <property type="evidence" value="ECO:0007669"/>
    <property type="project" value="TreeGrafter"/>
</dbReference>
<evidence type="ECO:0000313" key="17">
    <source>
        <dbReference type="EMBL" id="HIJ99383.1"/>
    </source>
</evidence>
<proteinExistence type="inferred from homology"/>
<keyword evidence="10 13" id="KW-0479">Metal-binding</keyword>
<dbReference type="Pfam" id="PF01351">
    <property type="entry name" value="RNase_HII"/>
    <property type="match status" value="1"/>
</dbReference>
<comment type="cofactor">
    <cofactor evidence="13 14">
        <name>Mn(2+)</name>
        <dbReference type="ChEBI" id="CHEBI:29035"/>
    </cofactor>
    <cofactor evidence="13 14">
        <name>Mg(2+)</name>
        <dbReference type="ChEBI" id="CHEBI:18420"/>
    </cofactor>
    <text evidence="13 14">Manganese or magnesium. Binds 1 divalent metal ion per monomer in the absence of substrate. May bind a second metal ion after substrate binding.</text>
</comment>
<dbReference type="GO" id="GO:0043137">
    <property type="term" value="P:DNA replication, removal of RNA primer"/>
    <property type="evidence" value="ECO:0007669"/>
    <property type="project" value="TreeGrafter"/>
</dbReference>
<evidence type="ECO:0000313" key="18">
    <source>
        <dbReference type="Proteomes" id="UP000604391"/>
    </source>
</evidence>
<keyword evidence="9 13" id="KW-0540">Nuclease</keyword>
<dbReference type="GO" id="GO:0003723">
    <property type="term" value="F:RNA binding"/>
    <property type="evidence" value="ECO:0007669"/>
    <property type="project" value="UniProtKB-UniRule"/>
</dbReference>
<evidence type="ECO:0000256" key="14">
    <source>
        <dbReference type="PROSITE-ProRule" id="PRU01319"/>
    </source>
</evidence>
<evidence type="ECO:0000256" key="11">
    <source>
        <dbReference type="ARBA" id="ARBA00022759"/>
    </source>
</evidence>
<keyword evidence="18" id="KW-1185">Reference proteome</keyword>
<keyword evidence="11 13" id="KW-0255">Endonuclease</keyword>
<keyword evidence="8 13" id="KW-0963">Cytoplasm</keyword>
<dbReference type="CDD" id="cd07180">
    <property type="entry name" value="RNase_HII_archaea_like"/>
    <property type="match status" value="1"/>
</dbReference>
<dbReference type="SUPFAM" id="SSF53098">
    <property type="entry name" value="Ribonuclease H-like"/>
    <property type="match status" value="1"/>
</dbReference>
<dbReference type="InterPro" id="IPR012337">
    <property type="entry name" value="RNaseH-like_sf"/>
</dbReference>
<comment type="catalytic activity">
    <reaction evidence="1 13 14 15">
        <text>Endonucleolytic cleavage to 5'-phosphomonoester.</text>
        <dbReference type="EC" id="3.1.26.4"/>
    </reaction>
</comment>
<organism evidence="17 18">
    <name type="scientific">Candidatus Undinarchaeum marinum</name>
    <dbReference type="NCBI Taxonomy" id="2756141"/>
    <lineage>
        <taxon>Archaea</taxon>
        <taxon>Candidatus Undinarchaeota</taxon>
        <taxon>Candidatus Undinarchaeia</taxon>
        <taxon>Candidatus Undinarchaeales</taxon>
        <taxon>Candidatus Undinarchaeaceae</taxon>
        <taxon>Candidatus Undinarchaeum</taxon>
    </lineage>
</organism>
<evidence type="ECO:0000259" key="16">
    <source>
        <dbReference type="PROSITE" id="PS51975"/>
    </source>
</evidence>
<evidence type="ECO:0000256" key="1">
    <source>
        <dbReference type="ARBA" id="ARBA00000077"/>
    </source>
</evidence>
<dbReference type="InterPro" id="IPR023160">
    <property type="entry name" value="RNase_HII_hlx-loop-hlx_cap_dom"/>
</dbReference>